<dbReference type="Proteomes" id="UP000095751">
    <property type="component" value="Unassembled WGS sequence"/>
</dbReference>
<proteinExistence type="predicted"/>
<dbReference type="Gene3D" id="2.20.70.30">
    <property type="entry name" value="Nascent polypeptide-associated complex domain"/>
    <property type="match status" value="1"/>
</dbReference>
<evidence type="ECO:0000313" key="2">
    <source>
        <dbReference type="EMBL" id="OEU08950.1"/>
    </source>
</evidence>
<dbReference type="OrthoDB" id="3169036at2759"/>
<dbReference type="Pfam" id="PF19026">
    <property type="entry name" value="UBA_HYPK"/>
    <property type="match status" value="1"/>
</dbReference>
<accession>A0A1E7ESF6</accession>
<reference evidence="2 3" key="1">
    <citation type="submission" date="2016-09" db="EMBL/GenBank/DDBJ databases">
        <title>Extensive genetic diversity and differential bi-allelic expression allows diatom success in the polar Southern Ocean.</title>
        <authorList>
            <consortium name="DOE Joint Genome Institute"/>
            <person name="Mock T."/>
            <person name="Otillar R.P."/>
            <person name="Strauss J."/>
            <person name="Dupont C."/>
            <person name="Frickenhaus S."/>
            <person name="Maumus F."/>
            <person name="Mcmullan M."/>
            <person name="Sanges R."/>
            <person name="Schmutz J."/>
            <person name="Toseland A."/>
            <person name="Valas R."/>
            <person name="Veluchamy A."/>
            <person name="Ward B.J."/>
            <person name="Allen A."/>
            <person name="Barry K."/>
            <person name="Falciatore A."/>
            <person name="Ferrante M."/>
            <person name="Fortunato A.E."/>
            <person name="Gloeckner G."/>
            <person name="Gruber A."/>
            <person name="Hipkin R."/>
            <person name="Janech M."/>
            <person name="Kroth P."/>
            <person name="Leese F."/>
            <person name="Lindquist E."/>
            <person name="Lyon B.R."/>
            <person name="Martin J."/>
            <person name="Mayer C."/>
            <person name="Parker M."/>
            <person name="Quesneville H."/>
            <person name="Raymond J."/>
            <person name="Uhlig C."/>
            <person name="Valentin K.U."/>
            <person name="Worden A.Z."/>
            <person name="Armbrust E.V."/>
            <person name="Bowler C."/>
            <person name="Green B."/>
            <person name="Moulton V."/>
            <person name="Van Oosterhout C."/>
            <person name="Grigoriev I."/>
        </authorList>
    </citation>
    <scope>NUCLEOTIDE SEQUENCE [LARGE SCALE GENOMIC DNA]</scope>
    <source>
        <strain evidence="2 3">CCMP1102</strain>
    </source>
</reference>
<dbReference type="CDD" id="cd14358">
    <property type="entry name" value="UBA_NAC_euk"/>
    <property type="match status" value="1"/>
</dbReference>
<dbReference type="KEGG" id="fcy:FRACYDRAFT_271631"/>
<organism evidence="2 3">
    <name type="scientific">Fragilariopsis cylindrus CCMP1102</name>
    <dbReference type="NCBI Taxonomy" id="635003"/>
    <lineage>
        <taxon>Eukaryota</taxon>
        <taxon>Sar</taxon>
        <taxon>Stramenopiles</taxon>
        <taxon>Ochrophyta</taxon>
        <taxon>Bacillariophyta</taxon>
        <taxon>Bacillariophyceae</taxon>
        <taxon>Bacillariophycidae</taxon>
        <taxon>Bacillariales</taxon>
        <taxon>Bacillariaceae</taxon>
        <taxon>Fragilariopsis</taxon>
    </lineage>
</organism>
<dbReference type="EMBL" id="KV784378">
    <property type="protein sequence ID" value="OEU08950.1"/>
    <property type="molecule type" value="Genomic_DNA"/>
</dbReference>
<keyword evidence="3" id="KW-1185">Reference proteome</keyword>
<gene>
    <name evidence="2" type="ORF">FRACYDRAFT_271631</name>
</gene>
<dbReference type="InterPro" id="IPR016641">
    <property type="entry name" value="EGD2/NACA0like"/>
</dbReference>
<dbReference type="InterPro" id="IPR038187">
    <property type="entry name" value="NAC_A/B_dom_sf"/>
</dbReference>
<dbReference type="GO" id="GO:0005854">
    <property type="term" value="C:nascent polypeptide-associated complex"/>
    <property type="evidence" value="ECO:0007669"/>
    <property type="project" value="InterPro"/>
</dbReference>
<evidence type="ECO:0000259" key="1">
    <source>
        <dbReference type="Pfam" id="PF19026"/>
    </source>
</evidence>
<evidence type="ECO:0000313" key="3">
    <source>
        <dbReference type="Proteomes" id="UP000095751"/>
    </source>
</evidence>
<dbReference type="Gene3D" id="1.10.8.10">
    <property type="entry name" value="DNA helicase RuvA subunit, C-terminal domain"/>
    <property type="match status" value="1"/>
</dbReference>
<dbReference type="AlphaFoldDB" id="A0A1E7ESF6"/>
<dbReference type="InParanoid" id="A0A1E7ESF6"/>
<feature type="domain" description="Nascent polypeptide-associated complex subunit alpha-like UBA" evidence="1">
    <location>
        <begin position="123"/>
        <end position="161"/>
    </location>
</feature>
<sequence length="162" mass="16537">MKKCPGITQCILKIRNSARGGGGVFTIIAPDCYVSNNGVSYVVFGEARQGGGRGVPGAEFAGAQQAAIQQLAEIAKTGGGIPGASDIGGAAVSDASNNDSLKIEEINDDEDNANEEVVDESGVDKKDIDLCVMQAGCSRSDAVKALKSNDSDLVNAIMSLTA</sequence>
<name>A0A1E7ESF6_9STRA</name>
<dbReference type="PANTHER" id="PTHR21713">
    <property type="entry name" value="NASCENT POLYPEPTIDE ASSOCIATED COMPLEX ALPHA SUBUNIT-RELATED"/>
    <property type="match status" value="1"/>
</dbReference>
<dbReference type="InterPro" id="IPR044034">
    <property type="entry name" value="NAC-like_UBA"/>
</dbReference>
<protein>
    <recommendedName>
        <fullName evidence="1">Nascent polypeptide-associated complex subunit alpha-like UBA domain-containing protein</fullName>
    </recommendedName>
</protein>